<evidence type="ECO:0000259" key="9">
    <source>
        <dbReference type="PROSITE" id="PS51698"/>
    </source>
</evidence>
<evidence type="ECO:0000256" key="2">
    <source>
        <dbReference type="ARBA" id="ARBA00012483"/>
    </source>
</evidence>
<protein>
    <recommendedName>
        <fullName evidence="7">E3 ubiquitin-protein ligase CHIP</fullName>
        <ecNumber evidence="2">2.3.2.27</ecNumber>
    </recommendedName>
    <alternativeName>
        <fullName evidence="8">RING-type E3 ubiquitin transferase CHIP</fullName>
    </alternativeName>
</protein>
<evidence type="ECO:0000256" key="7">
    <source>
        <dbReference type="ARBA" id="ARBA00044534"/>
    </source>
</evidence>
<dbReference type="EMBL" id="CAKLBC010000482">
    <property type="protein sequence ID" value="CAH0486637.1"/>
    <property type="molecule type" value="Genomic_DNA"/>
</dbReference>
<dbReference type="Gene3D" id="3.30.40.10">
    <property type="entry name" value="Zinc/RING finger domain, C3HC4 (zinc finger)"/>
    <property type="match status" value="1"/>
</dbReference>
<dbReference type="PROSITE" id="PS51698">
    <property type="entry name" value="U_BOX"/>
    <property type="match status" value="1"/>
</dbReference>
<dbReference type="SMART" id="SM00504">
    <property type="entry name" value="Ubox"/>
    <property type="match status" value="1"/>
</dbReference>
<name>A0ABN8BXU8_9STRA</name>
<dbReference type="InterPro" id="IPR013083">
    <property type="entry name" value="Znf_RING/FYVE/PHD"/>
</dbReference>
<evidence type="ECO:0000256" key="8">
    <source>
        <dbReference type="ARBA" id="ARBA00044543"/>
    </source>
</evidence>
<keyword evidence="4" id="KW-0677">Repeat</keyword>
<dbReference type="InterPro" id="IPR045202">
    <property type="entry name" value="CHIP_RING-Ubox"/>
</dbReference>
<dbReference type="Gene3D" id="1.25.40.10">
    <property type="entry name" value="Tetratricopeptide repeat domain"/>
    <property type="match status" value="1"/>
</dbReference>
<gene>
    <name evidence="10" type="ORF">PFR001_LOCUS2253</name>
</gene>
<evidence type="ECO:0000256" key="6">
    <source>
        <dbReference type="ARBA" id="ARBA00022803"/>
    </source>
</evidence>
<evidence type="ECO:0000313" key="10">
    <source>
        <dbReference type="EMBL" id="CAH0486637.1"/>
    </source>
</evidence>
<dbReference type="InterPro" id="IPR019734">
    <property type="entry name" value="TPR_rpt"/>
</dbReference>
<dbReference type="SMART" id="SM00028">
    <property type="entry name" value="TPR"/>
    <property type="match status" value="2"/>
</dbReference>
<dbReference type="CDD" id="cd16654">
    <property type="entry name" value="RING-Ubox_CHIP"/>
    <property type="match status" value="1"/>
</dbReference>
<dbReference type="InterPro" id="IPR011990">
    <property type="entry name" value="TPR-like_helical_dom_sf"/>
</dbReference>
<evidence type="ECO:0000256" key="5">
    <source>
        <dbReference type="ARBA" id="ARBA00022786"/>
    </source>
</evidence>
<feature type="domain" description="U-box" evidence="9">
    <location>
        <begin position="154"/>
        <end position="228"/>
    </location>
</feature>
<proteinExistence type="predicted"/>
<evidence type="ECO:0000256" key="4">
    <source>
        <dbReference type="ARBA" id="ARBA00022737"/>
    </source>
</evidence>
<reference evidence="10 11" key="1">
    <citation type="submission" date="2021-11" db="EMBL/GenBank/DDBJ databases">
        <authorList>
            <person name="Islam A."/>
            <person name="Islam S."/>
            <person name="Flora M.S."/>
            <person name="Rahman M."/>
            <person name="Ziaur R.M."/>
            <person name="Epstein J.H."/>
            <person name="Hassan M."/>
            <person name="Klassen M."/>
            <person name="Woodard K."/>
            <person name="Webb A."/>
            <person name="Webby R.J."/>
            <person name="El Zowalaty M.E."/>
        </authorList>
    </citation>
    <scope>NUCLEOTIDE SEQUENCE [LARGE SCALE GENOMIC DNA]</scope>
    <source>
        <strain evidence="10">Pf1</strain>
    </source>
</reference>
<organism evidence="10 11">
    <name type="scientific">Peronospora farinosa</name>
    <dbReference type="NCBI Taxonomy" id="134698"/>
    <lineage>
        <taxon>Eukaryota</taxon>
        <taxon>Sar</taxon>
        <taxon>Stramenopiles</taxon>
        <taxon>Oomycota</taxon>
        <taxon>Peronosporomycetes</taxon>
        <taxon>Peronosporales</taxon>
        <taxon>Peronosporaceae</taxon>
        <taxon>Peronospora</taxon>
    </lineage>
</organism>
<keyword evidence="6" id="KW-0802">TPR repeat</keyword>
<accession>A0ABN8BXU8</accession>
<dbReference type="PANTHER" id="PTHR46803:SF2">
    <property type="entry name" value="E3 UBIQUITIN-PROTEIN LIGASE CHIP"/>
    <property type="match status" value="1"/>
</dbReference>
<dbReference type="Pfam" id="PF04564">
    <property type="entry name" value="U-box"/>
    <property type="match status" value="1"/>
</dbReference>
<comment type="catalytic activity">
    <reaction evidence="1">
        <text>S-ubiquitinyl-[E2 ubiquitin-conjugating enzyme]-L-cysteine + [acceptor protein]-L-lysine = [E2 ubiquitin-conjugating enzyme]-L-cysteine + N(6)-ubiquitinyl-[acceptor protein]-L-lysine.</text>
        <dbReference type="EC" id="2.3.2.27"/>
    </reaction>
</comment>
<comment type="caution">
    <text evidence="10">The sequence shown here is derived from an EMBL/GenBank/DDBJ whole genome shotgun (WGS) entry which is preliminary data.</text>
</comment>
<keyword evidence="11" id="KW-1185">Reference proteome</keyword>
<keyword evidence="3" id="KW-0808">Transferase</keyword>
<dbReference type="PANTHER" id="PTHR46803">
    <property type="entry name" value="E3 UBIQUITIN-PROTEIN LIGASE CHIP"/>
    <property type="match status" value="1"/>
</dbReference>
<sequence length="231" mass="27031">MATFDRGDELKQQGNLCFQKGKFHAAIDMYTEAIVMAPGRSKYYSNRALCYSKLEKWENCPVKALETALSSAKKPNTITFQQDIRTELQRVKKEQWHYEQKQRLVRHEEVKCQLVQLFQARQTAELVETEKEDALMAYVEHMAACFEKEMYPGEIPEYFICPISMEIMQDPVTTPNGVSYERRCLETHLQRNGEIDPLTRKQLTVDMLRPNKSLCAAIEDYLKKNVWALEY</sequence>
<dbReference type="Proteomes" id="UP001157938">
    <property type="component" value="Unassembled WGS sequence"/>
</dbReference>
<dbReference type="SUPFAM" id="SSF57850">
    <property type="entry name" value="RING/U-box"/>
    <property type="match status" value="1"/>
</dbReference>
<keyword evidence="5" id="KW-0833">Ubl conjugation pathway</keyword>
<evidence type="ECO:0000256" key="1">
    <source>
        <dbReference type="ARBA" id="ARBA00000900"/>
    </source>
</evidence>
<dbReference type="SUPFAM" id="SSF48452">
    <property type="entry name" value="TPR-like"/>
    <property type="match status" value="1"/>
</dbReference>
<dbReference type="InterPro" id="IPR003613">
    <property type="entry name" value="Ubox_domain"/>
</dbReference>
<dbReference type="EC" id="2.3.2.27" evidence="2"/>
<evidence type="ECO:0000256" key="3">
    <source>
        <dbReference type="ARBA" id="ARBA00022679"/>
    </source>
</evidence>
<evidence type="ECO:0000313" key="11">
    <source>
        <dbReference type="Proteomes" id="UP001157938"/>
    </source>
</evidence>